<proteinExistence type="predicted"/>
<evidence type="ECO:0000256" key="1">
    <source>
        <dbReference type="SAM" id="Phobius"/>
    </source>
</evidence>
<evidence type="ECO:0000313" key="2">
    <source>
        <dbReference type="EMBL" id="GGL51720.1"/>
    </source>
</evidence>
<name>A0A830F905_9EURY</name>
<keyword evidence="1" id="KW-0812">Transmembrane</keyword>
<gene>
    <name evidence="2" type="ORF">GCM10009039_07540</name>
</gene>
<feature type="transmembrane region" description="Helical" evidence="1">
    <location>
        <begin position="131"/>
        <end position="152"/>
    </location>
</feature>
<sequence>MAWTDRLDAALGVYLAGLLAPVTLLAWATGFPFILPSLGPSAYVLATSEGRERETVVGQAVGVVAAYVCVRALVGPLASVGFVPHTLGGLAQVAAILVAVVLATLGMAAADSRHAPAYATVLIFTLGIPSRGVDVLVFLAGVAFLVAAHAALDSVGLRP</sequence>
<dbReference type="EMBL" id="BMPG01000001">
    <property type="protein sequence ID" value="GGL51720.1"/>
    <property type="molecule type" value="Genomic_DNA"/>
</dbReference>
<dbReference type="Proteomes" id="UP000607197">
    <property type="component" value="Unassembled WGS sequence"/>
</dbReference>
<feature type="transmembrane region" description="Helical" evidence="1">
    <location>
        <begin position="56"/>
        <end position="78"/>
    </location>
</feature>
<keyword evidence="3" id="KW-1185">Reference proteome</keyword>
<keyword evidence="1" id="KW-0472">Membrane</keyword>
<evidence type="ECO:0008006" key="4">
    <source>
        <dbReference type="Google" id="ProtNLM"/>
    </source>
</evidence>
<feature type="transmembrane region" description="Helical" evidence="1">
    <location>
        <begin position="12"/>
        <end position="35"/>
    </location>
</feature>
<dbReference type="RefSeq" id="WP_188975994.1">
    <property type="nucleotide sequence ID" value="NZ_BMPG01000001.1"/>
</dbReference>
<feature type="transmembrane region" description="Helical" evidence="1">
    <location>
        <begin position="90"/>
        <end position="110"/>
    </location>
</feature>
<comment type="caution">
    <text evidence="2">The sequence shown here is derived from an EMBL/GenBank/DDBJ whole genome shotgun (WGS) entry which is preliminary data.</text>
</comment>
<evidence type="ECO:0000313" key="3">
    <source>
        <dbReference type="Proteomes" id="UP000607197"/>
    </source>
</evidence>
<accession>A0A830F905</accession>
<reference evidence="2" key="1">
    <citation type="journal article" date="2014" name="Int. J. Syst. Evol. Microbiol.">
        <title>Complete genome sequence of Corynebacterium casei LMG S-19264T (=DSM 44701T), isolated from a smear-ripened cheese.</title>
        <authorList>
            <consortium name="US DOE Joint Genome Institute (JGI-PGF)"/>
            <person name="Walter F."/>
            <person name="Albersmeier A."/>
            <person name="Kalinowski J."/>
            <person name="Ruckert C."/>
        </authorList>
    </citation>
    <scope>NUCLEOTIDE SEQUENCE</scope>
    <source>
        <strain evidence="2">JCM 19596</strain>
    </source>
</reference>
<keyword evidence="1" id="KW-1133">Transmembrane helix</keyword>
<protein>
    <recommendedName>
        <fullName evidence="4">HPP family protein</fullName>
    </recommendedName>
</protein>
<reference evidence="2" key="2">
    <citation type="submission" date="2020-09" db="EMBL/GenBank/DDBJ databases">
        <authorList>
            <person name="Sun Q."/>
            <person name="Ohkuma M."/>
        </authorList>
    </citation>
    <scope>NUCLEOTIDE SEQUENCE</scope>
    <source>
        <strain evidence="2">JCM 19596</strain>
    </source>
</reference>
<dbReference type="AlphaFoldDB" id="A0A830F905"/>
<organism evidence="2 3">
    <name type="scientific">Halocalculus aciditolerans</name>
    <dbReference type="NCBI Taxonomy" id="1383812"/>
    <lineage>
        <taxon>Archaea</taxon>
        <taxon>Methanobacteriati</taxon>
        <taxon>Methanobacteriota</taxon>
        <taxon>Stenosarchaea group</taxon>
        <taxon>Halobacteria</taxon>
        <taxon>Halobacteriales</taxon>
        <taxon>Halobacteriaceae</taxon>
        <taxon>Halocalculus</taxon>
    </lineage>
</organism>
<dbReference type="OrthoDB" id="167785at2157"/>